<dbReference type="Pfam" id="PF20669">
    <property type="entry name" value="Exo70_N"/>
    <property type="match status" value="1"/>
</dbReference>
<feature type="region of interest" description="Disordered" evidence="4">
    <location>
        <begin position="169"/>
        <end position="191"/>
    </location>
</feature>
<evidence type="ECO:0000256" key="3">
    <source>
        <dbReference type="RuleBase" id="RU365026"/>
    </source>
</evidence>
<dbReference type="Gene3D" id="1.20.1280.170">
    <property type="entry name" value="Exocyst complex component Exo70"/>
    <property type="match status" value="1"/>
</dbReference>
<name>A0A6V7QDQ3_ANACO</name>
<dbReference type="GO" id="GO:0005546">
    <property type="term" value="F:phosphatidylinositol-4,5-bisphosphate binding"/>
    <property type="evidence" value="ECO:0007669"/>
    <property type="project" value="InterPro"/>
</dbReference>
<dbReference type="SUPFAM" id="SSF74788">
    <property type="entry name" value="Cullin repeat-like"/>
    <property type="match status" value="1"/>
</dbReference>
<dbReference type="GO" id="GO:0000145">
    <property type="term" value="C:exocyst"/>
    <property type="evidence" value="ECO:0007669"/>
    <property type="project" value="InterPro"/>
</dbReference>
<dbReference type="GO" id="GO:0015031">
    <property type="term" value="P:protein transport"/>
    <property type="evidence" value="ECO:0007669"/>
    <property type="project" value="UniProtKB-KW"/>
</dbReference>
<dbReference type="InterPro" id="IPR016159">
    <property type="entry name" value="Cullin_repeat-like_dom_sf"/>
</dbReference>
<sequence length="637" mass="73108">MAEHTPSTAIEMGGEEIAVGRTGVESVEESEVLTDKMIRIVADLNARYSNMTLREERCIHDAEKQLRMLEEKIRTMESNPSIICDNDLQEASNYLRLANKIRQLVEDLRSSNFTNVDKEWDNLLIRAYDLLQMAMARLEEEFVHLLAHYRQPMDPERLSFRSTEDDSMEDFSSSSFGEEPIEGKIQGDSSSSPEEYVVDLINSHAIATIKSIAVVMFLSDYDKECCQAYITARKDALEECLSVLKIEKFTIEELLSIEWSALSSLIRRWNRGLKVLVRVYLASERRLSHLIFGELSKSVADSCFVEISRGSFVQFLSFGEAVAIGPRKPEKLFRILDMYEVLCDLLTDISSLFPNESGFSVLTECNEVLLRLGEAVKNTFMNFKYAIQTNTSTTPFSGGGVHPLTKYVMNYIKALVDYSKTLNSLFGSQTSENQNLSSESTTMALHLQSITAALELNLEGRSKLYKDDSLQNIFMTNNICYMVQKVKDSELRKFIGDDWIRVHNRKFQQHALSYERASWGPVLSFLREEGILSPNSSMPSRTVLKERFRGFNSAFEEVYRIQTAWSVPNSQLRDDLKISISLRVVQAYRTFMGRYAAYLDGARHRERYIKYCAEDVEKYLLDLFERSPKSLPYAHRW</sequence>
<dbReference type="InterPro" id="IPR004140">
    <property type="entry name" value="Exo70"/>
</dbReference>
<comment type="similarity">
    <text evidence="1 3">Belongs to the EXO70 family.</text>
</comment>
<keyword evidence="2 3" id="KW-0813">Transport</keyword>
<evidence type="ECO:0000313" key="6">
    <source>
        <dbReference type="EMBL" id="CAD1841273.1"/>
    </source>
</evidence>
<evidence type="ECO:0000259" key="5">
    <source>
        <dbReference type="Pfam" id="PF03081"/>
    </source>
</evidence>
<protein>
    <recommendedName>
        <fullName evidence="3">Exocyst subunit Exo70 family protein</fullName>
    </recommendedName>
</protein>
<dbReference type="InterPro" id="IPR046364">
    <property type="entry name" value="Exo70_C"/>
</dbReference>
<dbReference type="PANTHER" id="PTHR12542:SF49">
    <property type="entry name" value="EXOCYST SUBUNIT EXO70 FAMILY PROTEIN"/>
    <property type="match status" value="1"/>
</dbReference>
<keyword evidence="3" id="KW-0653">Protein transport</keyword>
<evidence type="ECO:0000256" key="1">
    <source>
        <dbReference type="ARBA" id="ARBA00006756"/>
    </source>
</evidence>
<proteinExistence type="inferred from homology"/>
<accession>A0A6V7QDQ3</accession>
<reference evidence="6" key="1">
    <citation type="submission" date="2020-07" db="EMBL/GenBank/DDBJ databases">
        <authorList>
            <person name="Lin J."/>
        </authorList>
    </citation>
    <scope>NUCLEOTIDE SEQUENCE</scope>
</reference>
<evidence type="ECO:0000256" key="4">
    <source>
        <dbReference type="SAM" id="MobiDB-lite"/>
    </source>
</evidence>
<feature type="domain" description="Exocyst complex subunit Exo70 C-terminal" evidence="5">
    <location>
        <begin position="268"/>
        <end position="622"/>
    </location>
</feature>
<dbReference type="EMBL" id="LR862135">
    <property type="protein sequence ID" value="CAD1841273.1"/>
    <property type="molecule type" value="Genomic_DNA"/>
</dbReference>
<evidence type="ECO:0000256" key="2">
    <source>
        <dbReference type="ARBA" id="ARBA00022448"/>
    </source>
</evidence>
<dbReference type="Pfam" id="PF03081">
    <property type="entry name" value="Exo70_C"/>
    <property type="match status" value="1"/>
</dbReference>
<comment type="function">
    <text evidence="3">Component of the exocyst complex.</text>
</comment>
<dbReference type="AlphaFoldDB" id="A0A6V7QDQ3"/>
<keyword evidence="3" id="KW-0268">Exocytosis</keyword>
<dbReference type="GO" id="GO:0006887">
    <property type="term" value="P:exocytosis"/>
    <property type="evidence" value="ECO:0007669"/>
    <property type="project" value="UniProtKB-KW"/>
</dbReference>
<organism evidence="6">
    <name type="scientific">Ananas comosus var. bracteatus</name>
    <name type="common">red pineapple</name>
    <dbReference type="NCBI Taxonomy" id="296719"/>
    <lineage>
        <taxon>Eukaryota</taxon>
        <taxon>Viridiplantae</taxon>
        <taxon>Streptophyta</taxon>
        <taxon>Embryophyta</taxon>
        <taxon>Tracheophyta</taxon>
        <taxon>Spermatophyta</taxon>
        <taxon>Magnoliopsida</taxon>
        <taxon>Liliopsida</taxon>
        <taxon>Poales</taxon>
        <taxon>Bromeliaceae</taxon>
        <taxon>Bromelioideae</taxon>
        <taxon>Ananas</taxon>
    </lineage>
</organism>
<gene>
    <name evidence="6" type="ORF">CB5_LOCUS24484</name>
</gene>
<dbReference type="PANTHER" id="PTHR12542">
    <property type="entry name" value="EXOCYST COMPLEX PROTEIN EXO70"/>
    <property type="match status" value="1"/>
</dbReference>